<dbReference type="PROSITE" id="PS00086">
    <property type="entry name" value="CYTOCHROME_P450"/>
    <property type="match status" value="1"/>
</dbReference>
<evidence type="ECO:0000256" key="9">
    <source>
        <dbReference type="PIRSR" id="PIRSR602401-1"/>
    </source>
</evidence>
<evidence type="ECO:0000256" key="5">
    <source>
        <dbReference type="ARBA" id="ARBA00023002"/>
    </source>
</evidence>
<organism evidence="12 13">
    <name type="scientific">Botrytis porri</name>
    <dbReference type="NCBI Taxonomy" id="87229"/>
    <lineage>
        <taxon>Eukaryota</taxon>
        <taxon>Fungi</taxon>
        <taxon>Dikarya</taxon>
        <taxon>Ascomycota</taxon>
        <taxon>Pezizomycotina</taxon>
        <taxon>Leotiomycetes</taxon>
        <taxon>Helotiales</taxon>
        <taxon>Sclerotiniaceae</taxon>
        <taxon>Botrytis</taxon>
    </lineage>
</organism>
<name>A0A4Z1KLN1_9HELO</name>
<feature type="transmembrane region" description="Helical" evidence="11">
    <location>
        <begin position="57"/>
        <end position="74"/>
    </location>
</feature>
<dbReference type="PANTHER" id="PTHR24305">
    <property type="entry name" value="CYTOCHROME P450"/>
    <property type="match status" value="1"/>
</dbReference>
<dbReference type="SUPFAM" id="SSF48264">
    <property type="entry name" value="Cytochrome P450"/>
    <property type="match status" value="1"/>
</dbReference>
<dbReference type="GO" id="GO:0020037">
    <property type="term" value="F:heme binding"/>
    <property type="evidence" value="ECO:0007669"/>
    <property type="project" value="InterPro"/>
</dbReference>
<evidence type="ECO:0000256" key="3">
    <source>
        <dbReference type="ARBA" id="ARBA00022617"/>
    </source>
</evidence>
<dbReference type="STRING" id="87229.A0A4Z1KLN1"/>
<evidence type="ECO:0000256" key="2">
    <source>
        <dbReference type="ARBA" id="ARBA00010617"/>
    </source>
</evidence>
<evidence type="ECO:0000256" key="6">
    <source>
        <dbReference type="ARBA" id="ARBA00023004"/>
    </source>
</evidence>
<evidence type="ECO:0000256" key="11">
    <source>
        <dbReference type="SAM" id="Phobius"/>
    </source>
</evidence>
<feature type="binding site" description="axial binding residue" evidence="9">
    <location>
        <position position="500"/>
    </location>
    <ligand>
        <name>heme</name>
        <dbReference type="ChEBI" id="CHEBI:30413"/>
    </ligand>
    <ligandPart>
        <name>Fe</name>
        <dbReference type="ChEBI" id="CHEBI:18248"/>
    </ligandPart>
</feature>
<keyword evidence="11" id="KW-0472">Membrane</keyword>
<keyword evidence="7" id="KW-0843">Virulence</keyword>
<evidence type="ECO:0000256" key="1">
    <source>
        <dbReference type="ARBA" id="ARBA00001971"/>
    </source>
</evidence>
<dbReference type="AlphaFoldDB" id="A0A4Z1KLN1"/>
<dbReference type="PRINTS" id="PR00385">
    <property type="entry name" value="P450"/>
</dbReference>
<proteinExistence type="inferred from homology"/>
<keyword evidence="8 10" id="KW-0503">Monooxygenase</keyword>
<evidence type="ECO:0000313" key="12">
    <source>
        <dbReference type="EMBL" id="TGO86488.1"/>
    </source>
</evidence>
<dbReference type="GO" id="GO:0004497">
    <property type="term" value="F:monooxygenase activity"/>
    <property type="evidence" value="ECO:0007669"/>
    <property type="project" value="UniProtKB-KW"/>
</dbReference>
<accession>A0A4Z1KLN1</accession>
<evidence type="ECO:0000256" key="4">
    <source>
        <dbReference type="ARBA" id="ARBA00022723"/>
    </source>
</evidence>
<dbReference type="CDD" id="cd11061">
    <property type="entry name" value="CYP67-like"/>
    <property type="match status" value="1"/>
</dbReference>
<comment type="caution">
    <text evidence="12">The sequence shown here is derived from an EMBL/GenBank/DDBJ whole genome shotgun (WGS) entry which is preliminary data.</text>
</comment>
<dbReference type="EMBL" id="PQXO01000298">
    <property type="protein sequence ID" value="TGO86488.1"/>
    <property type="molecule type" value="Genomic_DNA"/>
</dbReference>
<dbReference type="InterPro" id="IPR017972">
    <property type="entry name" value="Cyt_P450_CS"/>
</dbReference>
<dbReference type="Gene3D" id="1.10.630.10">
    <property type="entry name" value="Cytochrome P450"/>
    <property type="match status" value="1"/>
</dbReference>
<keyword evidence="11" id="KW-1133">Transmembrane helix</keyword>
<keyword evidence="3 9" id="KW-0349">Heme</keyword>
<dbReference type="Proteomes" id="UP000297280">
    <property type="component" value="Unassembled WGS sequence"/>
</dbReference>
<dbReference type="GO" id="GO:0016705">
    <property type="term" value="F:oxidoreductase activity, acting on paired donors, with incorporation or reduction of molecular oxygen"/>
    <property type="evidence" value="ECO:0007669"/>
    <property type="project" value="InterPro"/>
</dbReference>
<dbReference type="PANTHER" id="PTHR24305:SF237">
    <property type="entry name" value="CYTOCHROME P450 MONOOXYGENASE ATNE-RELATED"/>
    <property type="match status" value="1"/>
</dbReference>
<dbReference type="InterPro" id="IPR001128">
    <property type="entry name" value="Cyt_P450"/>
</dbReference>
<gene>
    <name evidence="12" type="ORF">BPOR_0299g00040</name>
</gene>
<protein>
    <submittedName>
        <fullName evidence="12">Uncharacterized protein</fullName>
    </submittedName>
</protein>
<keyword evidence="13" id="KW-1185">Reference proteome</keyword>
<dbReference type="InterPro" id="IPR050121">
    <property type="entry name" value="Cytochrome_P450_monoxygenase"/>
</dbReference>
<comment type="cofactor">
    <cofactor evidence="1 9">
        <name>heme</name>
        <dbReference type="ChEBI" id="CHEBI:30413"/>
    </cofactor>
</comment>
<evidence type="ECO:0000313" key="13">
    <source>
        <dbReference type="Proteomes" id="UP000297280"/>
    </source>
</evidence>
<keyword evidence="4 9" id="KW-0479">Metal-binding</keyword>
<keyword evidence="5 10" id="KW-0560">Oxidoreductase</keyword>
<dbReference type="InterPro" id="IPR002401">
    <property type="entry name" value="Cyt_P450_E_grp-I"/>
</dbReference>
<reference evidence="12 13" key="1">
    <citation type="submission" date="2017-12" db="EMBL/GenBank/DDBJ databases">
        <title>Comparative genomics of Botrytis spp.</title>
        <authorList>
            <person name="Valero-Jimenez C.A."/>
            <person name="Tapia P."/>
            <person name="Veloso J."/>
            <person name="Silva-Moreno E."/>
            <person name="Staats M."/>
            <person name="Valdes J.H."/>
            <person name="Van Kan J.A.L."/>
        </authorList>
    </citation>
    <scope>NUCLEOTIDE SEQUENCE [LARGE SCALE GENOMIC DNA]</scope>
    <source>
        <strain evidence="12 13">MUCL3349</strain>
    </source>
</reference>
<dbReference type="InterPro" id="IPR036396">
    <property type="entry name" value="Cyt_P450_sf"/>
</dbReference>
<feature type="transmembrane region" description="Helical" evidence="11">
    <location>
        <begin position="20"/>
        <end position="36"/>
    </location>
</feature>
<evidence type="ECO:0000256" key="7">
    <source>
        <dbReference type="ARBA" id="ARBA00023026"/>
    </source>
</evidence>
<comment type="similarity">
    <text evidence="2 10">Belongs to the cytochrome P450 family.</text>
</comment>
<evidence type="ECO:0000256" key="8">
    <source>
        <dbReference type="ARBA" id="ARBA00023033"/>
    </source>
</evidence>
<dbReference type="Pfam" id="PF00067">
    <property type="entry name" value="p450"/>
    <property type="match status" value="1"/>
</dbReference>
<sequence>MENNGMSGAHAGRKTQKWHGIFLFGPTTCAVGYWMLRGLSRLMKEVNLDGFRPHAPLWLLLLVLHWFVLYRLYFHPLAAYPGPILASVTDWYNIYLCLTGNRHLNEFRLHQIYGPIVRIGPNRLSFNSTTALQDIYSSAANTQKSDFYTIYHYFFKVPSIVTTIDKKLHAIKRRILVKALNPQAVQELQNLIYQNTQRFSQYLREGKNGKVSVGEWTHPHDMSKALTYLQADIMGDVTFSRNWGMLNNEENRHIIGLMSDSALAMITLGHMRTIEKLGLLKLIPPSFMHGAKELFALSKSQTDWRIDHKDDLANADIFSAIIAAQHQEAGQIYTQEQLISEAGVLIVAGMDTTASGLTATLFYLLHYPLVYERLKREIRERWAKVSEIKVGGKLNDYKYLTACIDEAMRLSPGVGANIPREVMKGGAVIDGCAIPAGVSVGVSAYSIHHEERYFEDPFVYKPERWLDEEGENESSKGNARESQVFEPKAFTPFGSGRTSCIGKYLAYQEMRVVVARMIWEFDMRLSVQEGVGLGEGKKGTGWGRERKQEFQTWDRFLSWHEGPMVEFRLRIGDESNKDDGL</sequence>
<keyword evidence="11" id="KW-0812">Transmembrane</keyword>
<keyword evidence="6 9" id="KW-0408">Iron</keyword>
<dbReference type="GO" id="GO:0005506">
    <property type="term" value="F:iron ion binding"/>
    <property type="evidence" value="ECO:0007669"/>
    <property type="project" value="InterPro"/>
</dbReference>
<dbReference type="PRINTS" id="PR00463">
    <property type="entry name" value="EP450I"/>
</dbReference>
<evidence type="ECO:0000256" key="10">
    <source>
        <dbReference type="RuleBase" id="RU000461"/>
    </source>
</evidence>